<feature type="transmembrane region" description="Helical" evidence="1">
    <location>
        <begin position="74"/>
        <end position="91"/>
    </location>
</feature>
<evidence type="ECO:0000313" key="2">
    <source>
        <dbReference type="EMBL" id="MDQ8208975.1"/>
    </source>
</evidence>
<keyword evidence="1" id="KW-0812">Transmembrane</keyword>
<evidence type="ECO:0000256" key="1">
    <source>
        <dbReference type="SAM" id="Phobius"/>
    </source>
</evidence>
<keyword evidence="1" id="KW-0472">Membrane</keyword>
<feature type="transmembrane region" description="Helical" evidence="1">
    <location>
        <begin position="50"/>
        <end position="68"/>
    </location>
</feature>
<evidence type="ECO:0000313" key="3">
    <source>
        <dbReference type="Proteomes" id="UP001225316"/>
    </source>
</evidence>
<gene>
    <name evidence="2" type="ORF">QEH52_15725</name>
</gene>
<name>A0ABU1AXW2_9BACT</name>
<comment type="caution">
    <text evidence="2">The sequence shown here is derived from an EMBL/GenBank/DDBJ whole genome shotgun (WGS) entry which is preliminary data.</text>
</comment>
<reference evidence="2 3" key="1">
    <citation type="submission" date="2023-04" db="EMBL/GenBank/DDBJ databases">
        <title>A novel bacteria isolated from coastal sediment.</title>
        <authorList>
            <person name="Liu X.-J."/>
            <person name="Du Z.-J."/>
        </authorList>
    </citation>
    <scope>NUCLEOTIDE SEQUENCE [LARGE SCALE GENOMIC DNA]</scope>
    <source>
        <strain evidence="2 3">SDUM461003</strain>
    </source>
</reference>
<organism evidence="2 3">
    <name type="scientific">Thalassobacterium maritimum</name>
    <dbReference type="NCBI Taxonomy" id="3041265"/>
    <lineage>
        <taxon>Bacteria</taxon>
        <taxon>Pseudomonadati</taxon>
        <taxon>Verrucomicrobiota</taxon>
        <taxon>Opitutia</taxon>
        <taxon>Puniceicoccales</taxon>
        <taxon>Coraliomargaritaceae</taxon>
        <taxon>Thalassobacterium</taxon>
    </lineage>
</organism>
<keyword evidence="1" id="KW-1133">Transmembrane helix</keyword>
<accession>A0ABU1AXW2</accession>
<sequence length="108" mass="12566">MNQTLKEFYSQDASYKALSAEDQIRLFGDWAAKKKINLQLSFKKRSQSKWLRALWMLLAVVYLLSYITKKGTEYTGYLFPVILVLQMALYTQSPHLEKVDPSAVGQRR</sequence>
<dbReference type="RefSeq" id="WP_308951726.1">
    <property type="nucleotide sequence ID" value="NZ_JARXHW010000047.1"/>
</dbReference>
<proteinExistence type="predicted"/>
<protein>
    <submittedName>
        <fullName evidence="2">Uncharacterized protein</fullName>
    </submittedName>
</protein>
<keyword evidence="3" id="KW-1185">Reference proteome</keyword>
<dbReference type="Proteomes" id="UP001225316">
    <property type="component" value="Unassembled WGS sequence"/>
</dbReference>
<dbReference type="EMBL" id="JARXHW010000047">
    <property type="protein sequence ID" value="MDQ8208975.1"/>
    <property type="molecule type" value="Genomic_DNA"/>
</dbReference>